<evidence type="ECO:0000256" key="4">
    <source>
        <dbReference type="ARBA" id="ARBA00022989"/>
    </source>
</evidence>
<dbReference type="HOGENOM" id="CLU_530242_0_0_1"/>
<keyword evidence="7 9" id="KW-0675">Receptor</keyword>
<dbReference type="PANTHER" id="PTHR22752">
    <property type="entry name" value="G PROTEIN-COUPLED RECEPTOR"/>
    <property type="match status" value="1"/>
</dbReference>
<feature type="domain" description="G-protein coupled receptors family 1 profile" evidence="10">
    <location>
        <begin position="119"/>
        <end position="371"/>
    </location>
</feature>
<dbReference type="GO" id="GO:0005886">
    <property type="term" value="C:plasma membrane"/>
    <property type="evidence" value="ECO:0007669"/>
    <property type="project" value="UniProtKB-SubCell"/>
</dbReference>
<dbReference type="Pfam" id="PF00001">
    <property type="entry name" value="7tm_1"/>
    <property type="match status" value="1"/>
</dbReference>
<evidence type="ECO:0000256" key="5">
    <source>
        <dbReference type="ARBA" id="ARBA00023040"/>
    </source>
</evidence>
<dbReference type="InParanoid" id="K1PT62"/>
<keyword evidence="3 9" id="KW-0812">Transmembrane</keyword>
<dbReference type="Gene3D" id="1.20.1070.10">
    <property type="entry name" value="Rhodopsin 7-helix transmembrane proteins"/>
    <property type="match status" value="1"/>
</dbReference>
<dbReference type="GO" id="GO:0004930">
    <property type="term" value="F:G protein-coupled receptor activity"/>
    <property type="evidence" value="ECO:0007669"/>
    <property type="project" value="UniProtKB-KW"/>
</dbReference>
<dbReference type="InterPro" id="IPR017452">
    <property type="entry name" value="GPCR_Rhodpsn_7TM"/>
</dbReference>
<sequence>MGCHDDGGPKICGVGKVHRRLGSASPSMDFTDPGFLMLGSDTTNMYCGHFGYPVEERSNGMSPKVPGGILSNAEKQDWPEESGDPGMSHCRTQGLHPTTGDTDNAGISLLPGNTDIMSCPVIAILTCLFSVVSIVTITCVALDRYFSIIHCLRYSSWSPVRTTSTSIIVSWLLGLVSAVPSVSGLWGAVTYDSRMYMCYVTWNSALPYSIFTFLVAYVIPIVTMVYAYLRIIAVARAHAKKITDLNSHVNRGASGSTVPPHGLVAFAVVDPVRQLPVMGFSGAPNSLVDFDLHSFNGNSHSNSSSEKSHCKQKAMLRLLGHIMAFVICWTPFVIYEFKFIFQKSDIEFSSLSLMITTWLLCLHSTWNPFLYAILNGRFRKCALRLAKSKRTSVTCVRDLNRSKIISTLSHRRPQVTGEQGDTKSSKSDTIHLTMTDHHNMQPRVQNLNVPGSHKQHVCPYPDASFFNRANGMHREHNYATKRSLPSVLETLPSVESLDEGVFLDDEIVTKRNSQ</sequence>
<evidence type="ECO:0000256" key="9">
    <source>
        <dbReference type="RuleBase" id="RU000688"/>
    </source>
</evidence>
<evidence type="ECO:0000256" key="2">
    <source>
        <dbReference type="ARBA" id="ARBA00022475"/>
    </source>
</evidence>
<comment type="similarity">
    <text evidence="9">Belongs to the G-protein coupled receptor 1 family.</text>
</comment>
<organism evidence="11">
    <name type="scientific">Magallana gigas</name>
    <name type="common">Pacific oyster</name>
    <name type="synonym">Crassostrea gigas</name>
    <dbReference type="NCBI Taxonomy" id="29159"/>
    <lineage>
        <taxon>Eukaryota</taxon>
        <taxon>Metazoa</taxon>
        <taxon>Spiralia</taxon>
        <taxon>Lophotrochozoa</taxon>
        <taxon>Mollusca</taxon>
        <taxon>Bivalvia</taxon>
        <taxon>Autobranchia</taxon>
        <taxon>Pteriomorphia</taxon>
        <taxon>Ostreida</taxon>
        <taxon>Ostreoidea</taxon>
        <taxon>Ostreidae</taxon>
        <taxon>Magallana</taxon>
    </lineage>
</organism>
<dbReference type="CDD" id="cd00637">
    <property type="entry name" value="7tm_classA_rhodopsin-like"/>
    <property type="match status" value="1"/>
</dbReference>
<protein>
    <submittedName>
        <fullName evidence="11">5-hydroxytryptamine receptor 1A</fullName>
    </submittedName>
</protein>
<evidence type="ECO:0000259" key="10">
    <source>
        <dbReference type="PROSITE" id="PS50262"/>
    </source>
</evidence>
<keyword evidence="6" id="KW-0472">Membrane</keyword>
<accession>K1PT62</accession>
<keyword evidence="8 9" id="KW-0807">Transducer</keyword>
<dbReference type="InterPro" id="IPR000276">
    <property type="entry name" value="GPCR_Rhodpsn"/>
</dbReference>
<evidence type="ECO:0000256" key="3">
    <source>
        <dbReference type="ARBA" id="ARBA00022692"/>
    </source>
</evidence>
<dbReference type="PROSITE" id="PS50262">
    <property type="entry name" value="G_PROTEIN_RECEP_F1_2"/>
    <property type="match status" value="1"/>
</dbReference>
<dbReference type="AlphaFoldDB" id="K1PT62"/>
<dbReference type="SUPFAM" id="SSF81321">
    <property type="entry name" value="Family A G protein-coupled receptor-like"/>
    <property type="match status" value="1"/>
</dbReference>
<keyword evidence="2" id="KW-1003">Cell membrane</keyword>
<comment type="subcellular location">
    <subcellularLocation>
        <location evidence="1">Cell membrane</location>
        <topology evidence="1">Multi-pass membrane protein</topology>
    </subcellularLocation>
</comment>
<reference evidence="11" key="1">
    <citation type="journal article" date="2012" name="Nature">
        <title>The oyster genome reveals stress adaptation and complexity of shell formation.</title>
        <authorList>
            <person name="Zhang G."/>
            <person name="Fang X."/>
            <person name="Guo X."/>
            <person name="Li L."/>
            <person name="Luo R."/>
            <person name="Xu F."/>
            <person name="Yang P."/>
            <person name="Zhang L."/>
            <person name="Wang X."/>
            <person name="Qi H."/>
            <person name="Xiong Z."/>
            <person name="Que H."/>
            <person name="Xie Y."/>
            <person name="Holland P.W."/>
            <person name="Paps J."/>
            <person name="Zhu Y."/>
            <person name="Wu F."/>
            <person name="Chen Y."/>
            <person name="Wang J."/>
            <person name="Peng C."/>
            <person name="Meng J."/>
            <person name="Yang L."/>
            <person name="Liu J."/>
            <person name="Wen B."/>
            <person name="Zhang N."/>
            <person name="Huang Z."/>
            <person name="Zhu Q."/>
            <person name="Feng Y."/>
            <person name="Mount A."/>
            <person name="Hedgecock D."/>
            <person name="Xu Z."/>
            <person name="Liu Y."/>
            <person name="Domazet-Loso T."/>
            <person name="Du Y."/>
            <person name="Sun X."/>
            <person name="Zhang S."/>
            <person name="Liu B."/>
            <person name="Cheng P."/>
            <person name="Jiang X."/>
            <person name="Li J."/>
            <person name="Fan D."/>
            <person name="Wang W."/>
            <person name="Fu W."/>
            <person name="Wang T."/>
            <person name="Wang B."/>
            <person name="Zhang J."/>
            <person name="Peng Z."/>
            <person name="Li Y."/>
            <person name="Li N."/>
            <person name="Wang J."/>
            <person name="Chen M."/>
            <person name="He Y."/>
            <person name="Tan F."/>
            <person name="Song X."/>
            <person name="Zheng Q."/>
            <person name="Huang R."/>
            <person name="Yang H."/>
            <person name="Du X."/>
            <person name="Chen L."/>
            <person name="Yang M."/>
            <person name="Gaffney P.M."/>
            <person name="Wang S."/>
            <person name="Luo L."/>
            <person name="She Z."/>
            <person name="Ming Y."/>
            <person name="Huang W."/>
            <person name="Zhang S."/>
            <person name="Huang B."/>
            <person name="Zhang Y."/>
            <person name="Qu T."/>
            <person name="Ni P."/>
            <person name="Miao G."/>
            <person name="Wang J."/>
            <person name="Wang Q."/>
            <person name="Steinberg C.E."/>
            <person name="Wang H."/>
            <person name="Li N."/>
            <person name="Qian L."/>
            <person name="Zhang G."/>
            <person name="Li Y."/>
            <person name="Yang H."/>
            <person name="Liu X."/>
            <person name="Wang J."/>
            <person name="Yin Y."/>
            <person name="Wang J."/>
        </authorList>
    </citation>
    <scope>NUCLEOTIDE SEQUENCE [LARGE SCALE GENOMIC DNA]</scope>
    <source>
        <strain evidence="11">05x7-T-G4-1.051#20</strain>
    </source>
</reference>
<evidence type="ECO:0000256" key="6">
    <source>
        <dbReference type="ARBA" id="ARBA00023136"/>
    </source>
</evidence>
<dbReference type="PRINTS" id="PR00237">
    <property type="entry name" value="GPCRRHODOPSN"/>
</dbReference>
<name>K1PT62_MAGGI</name>
<dbReference type="EMBL" id="JH816646">
    <property type="protein sequence ID" value="EKC19570.1"/>
    <property type="molecule type" value="Genomic_DNA"/>
</dbReference>
<dbReference type="PROSITE" id="PS00237">
    <property type="entry name" value="G_PROTEIN_RECEP_F1_1"/>
    <property type="match status" value="1"/>
</dbReference>
<gene>
    <name evidence="11" type="ORF">CGI_10008170</name>
</gene>
<dbReference type="PANTHER" id="PTHR22752:SF14">
    <property type="entry name" value="G-PROTEIN COUPLED RECEPTORS FAMILY 1 PROFILE DOMAIN-CONTAINING PROTEIN"/>
    <property type="match status" value="1"/>
</dbReference>
<proteinExistence type="inferred from homology"/>
<evidence type="ECO:0000256" key="7">
    <source>
        <dbReference type="ARBA" id="ARBA00023170"/>
    </source>
</evidence>
<evidence type="ECO:0000256" key="8">
    <source>
        <dbReference type="ARBA" id="ARBA00023224"/>
    </source>
</evidence>
<evidence type="ECO:0000313" key="11">
    <source>
        <dbReference type="EMBL" id="EKC19570.1"/>
    </source>
</evidence>
<keyword evidence="4" id="KW-1133">Transmembrane helix</keyword>
<evidence type="ECO:0000256" key="1">
    <source>
        <dbReference type="ARBA" id="ARBA00004651"/>
    </source>
</evidence>
<keyword evidence="5 9" id="KW-0297">G-protein coupled receptor</keyword>